<dbReference type="AlphaFoldDB" id="A0AA36J4M2"/>
<evidence type="ECO:0000313" key="2">
    <source>
        <dbReference type="Proteomes" id="UP001178507"/>
    </source>
</evidence>
<dbReference type="Proteomes" id="UP001178507">
    <property type="component" value="Unassembled WGS sequence"/>
</dbReference>
<evidence type="ECO:0000313" key="1">
    <source>
        <dbReference type="EMBL" id="CAJ1398999.1"/>
    </source>
</evidence>
<name>A0AA36J4M2_9DINO</name>
<gene>
    <name evidence="1" type="ORF">EVOR1521_LOCUS22633</name>
</gene>
<dbReference type="EMBL" id="CAUJNA010003319">
    <property type="protein sequence ID" value="CAJ1398999.1"/>
    <property type="molecule type" value="Genomic_DNA"/>
</dbReference>
<proteinExistence type="predicted"/>
<keyword evidence="2" id="KW-1185">Reference proteome</keyword>
<reference evidence="1" key="1">
    <citation type="submission" date="2023-08" db="EMBL/GenBank/DDBJ databases">
        <authorList>
            <person name="Chen Y."/>
            <person name="Shah S."/>
            <person name="Dougan E. K."/>
            <person name="Thang M."/>
            <person name="Chan C."/>
        </authorList>
    </citation>
    <scope>NUCLEOTIDE SEQUENCE</scope>
</reference>
<protein>
    <recommendedName>
        <fullName evidence="3">Reverse transcriptase domain-containing protein</fullName>
    </recommendedName>
</protein>
<organism evidence="1 2">
    <name type="scientific">Effrenium voratum</name>
    <dbReference type="NCBI Taxonomy" id="2562239"/>
    <lineage>
        <taxon>Eukaryota</taxon>
        <taxon>Sar</taxon>
        <taxon>Alveolata</taxon>
        <taxon>Dinophyceae</taxon>
        <taxon>Suessiales</taxon>
        <taxon>Symbiodiniaceae</taxon>
        <taxon>Effrenium</taxon>
    </lineage>
</organism>
<comment type="caution">
    <text evidence="1">The sequence shown here is derived from an EMBL/GenBank/DDBJ whole genome shotgun (WGS) entry which is preliminary data.</text>
</comment>
<accession>A0AA36J4M2</accession>
<sequence>MPIPEFCCLLQCGLGHGGVYMHSPLDKEAWVPSCRELPWPIEFVLRLHAKHVFLPRKSPSLARISFALQQWEFKIRWMHFHAKFAQNNEPRSVPQWWKLRDHSLTPPIADPLPDAWESFLLEAKNAALGACVTAKSFFLDKKNQSSNLSQVARHGLRMLRKGPLGAVPTDKDGGFAVCDKTALQNAIFASLREPQYEEVYMHEGMVHDMIQQYRSVSHAIGATTGDEDLASTLVSSLRKGCKECVCSIRTTVKTHKPRGEVSLRMIHAAPVHFMNPGMRWVGYHLKAFIKQQQHILRHSDHLLALIRAIRVPTTARLIKFDIKDFFMSGKHRVLADLAAQCFPADLNEDARCMIDCILENQLVSIPGSNNFWAVRVGTGMGLRCSGELSDACFYKLAEQQFAACPVTQQRYGVLLYCRFKDDGLIVIDGSNQQRFEFCRNLKKKAAFFQISFESVSQTEVEMLDVRLFKGPGWARTGVLDYALHLKESRQWRPLLPSSAHPKSVHVSWPLAQIRRILNRFSDKHAGRRAVCDFQGRLFHSTGLSFNLAAHTHQPQSSSRADVKCVLPRLILPHCAEWSEARITEAISNAFRRTNLFSELGLSRERQPVQIAWKLGGRHLVHVLRSFNLL</sequence>
<evidence type="ECO:0008006" key="3">
    <source>
        <dbReference type="Google" id="ProtNLM"/>
    </source>
</evidence>